<evidence type="ECO:0000259" key="23">
    <source>
        <dbReference type="PROSITE" id="PS50110"/>
    </source>
</evidence>
<dbReference type="SMART" id="SM00073">
    <property type="entry name" value="HPT"/>
    <property type="match status" value="1"/>
</dbReference>
<dbReference type="PROSITE" id="PS50894">
    <property type="entry name" value="HPT"/>
    <property type="match status" value="1"/>
</dbReference>
<name>A0AAU7B095_9ACTN</name>
<reference evidence="26" key="1">
    <citation type="submission" date="2022-12" db="EMBL/GenBank/DDBJ databases">
        <title>Paraconexibacter alkalitolerans sp. nov. and Baekduia alba sp. nov., isolated from soil and emended description of the genera Paraconexibacter (Chun et al., 2020) and Baekduia (An et al., 2020).</title>
        <authorList>
            <person name="Vieira S."/>
            <person name="Huber K.J."/>
            <person name="Geppert A."/>
            <person name="Wolf J."/>
            <person name="Neumann-Schaal M."/>
            <person name="Muesken M."/>
            <person name="Overmann J."/>
        </authorList>
    </citation>
    <scope>NUCLEOTIDE SEQUENCE</scope>
    <source>
        <strain evidence="26">AEG42_29</strain>
    </source>
</reference>
<keyword evidence="11" id="KW-0067">ATP-binding</keyword>
<keyword evidence="7" id="KW-0808">Transferase</keyword>
<dbReference type="PROSITE" id="PS50885">
    <property type="entry name" value="HAMP"/>
    <property type="match status" value="1"/>
</dbReference>
<feature type="modified residue" description="4-aspartylphosphate" evidence="19">
    <location>
        <position position="642"/>
    </location>
</feature>
<feature type="transmembrane region" description="Helical" evidence="21">
    <location>
        <begin position="17"/>
        <end position="38"/>
    </location>
</feature>
<evidence type="ECO:0000256" key="15">
    <source>
        <dbReference type="ARBA" id="ARBA00064003"/>
    </source>
</evidence>
<dbReference type="InterPro" id="IPR036097">
    <property type="entry name" value="HisK_dim/P_sf"/>
</dbReference>
<keyword evidence="13" id="KW-0902">Two-component regulatory system</keyword>
<dbReference type="FunFam" id="3.30.565.10:FF:000010">
    <property type="entry name" value="Sensor histidine kinase RcsC"/>
    <property type="match status" value="1"/>
</dbReference>
<dbReference type="Pfam" id="PF02518">
    <property type="entry name" value="HATPase_c"/>
    <property type="match status" value="1"/>
</dbReference>
<dbReference type="AlphaFoldDB" id="A0AAU7B095"/>
<dbReference type="InterPro" id="IPR004358">
    <property type="entry name" value="Sig_transdc_His_kin-like_C"/>
</dbReference>
<evidence type="ECO:0000256" key="18">
    <source>
        <dbReference type="PROSITE-ProRule" id="PRU00110"/>
    </source>
</evidence>
<dbReference type="Gene3D" id="6.10.340.10">
    <property type="match status" value="1"/>
</dbReference>
<dbReference type="GO" id="GO:0005524">
    <property type="term" value="F:ATP binding"/>
    <property type="evidence" value="ECO:0007669"/>
    <property type="project" value="UniProtKB-KW"/>
</dbReference>
<keyword evidence="10" id="KW-0418">Kinase</keyword>
<evidence type="ECO:0000256" key="7">
    <source>
        <dbReference type="ARBA" id="ARBA00022679"/>
    </source>
</evidence>
<dbReference type="SUPFAM" id="SSF158472">
    <property type="entry name" value="HAMP domain-like"/>
    <property type="match status" value="1"/>
</dbReference>
<dbReference type="InterPro" id="IPR036641">
    <property type="entry name" value="HPT_dom_sf"/>
</dbReference>
<dbReference type="SMART" id="SM00388">
    <property type="entry name" value="HisKA"/>
    <property type="match status" value="1"/>
</dbReference>
<dbReference type="PROSITE" id="PS50109">
    <property type="entry name" value="HIS_KIN"/>
    <property type="match status" value="1"/>
</dbReference>
<keyword evidence="8 21" id="KW-0812">Transmembrane</keyword>
<evidence type="ECO:0000256" key="19">
    <source>
        <dbReference type="PROSITE-ProRule" id="PRU00169"/>
    </source>
</evidence>
<protein>
    <recommendedName>
        <fullName evidence="17">Circadian input-output histidine kinase CikA</fullName>
        <ecNumber evidence="4">2.7.13.3</ecNumber>
    </recommendedName>
    <alternativeName>
        <fullName evidence="16">Sensory/regulatory protein RpfC</fullName>
    </alternativeName>
</protein>
<dbReference type="SUPFAM" id="SSF52172">
    <property type="entry name" value="CheY-like"/>
    <property type="match status" value="1"/>
</dbReference>
<keyword evidence="12 21" id="KW-1133">Transmembrane helix</keyword>
<evidence type="ECO:0000256" key="9">
    <source>
        <dbReference type="ARBA" id="ARBA00022741"/>
    </source>
</evidence>
<evidence type="ECO:0000256" key="5">
    <source>
        <dbReference type="ARBA" id="ARBA00022475"/>
    </source>
</evidence>
<dbReference type="Pfam" id="PF00072">
    <property type="entry name" value="Response_reg"/>
    <property type="match status" value="1"/>
</dbReference>
<evidence type="ECO:0000256" key="13">
    <source>
        <dbReference type="ARBA" id="ARBA00023012"/>
    </source>
</evidence>
<dbReference type="InterPro" id="IPR036890">
    <property type="entry name" value="HATPase_C_sf"/>
</dbReference>
<dbReference type="KEGG" id="parq:DSM112329_04199"/>
<evidence type="ECO:0000256" key="3">
    <source>
        <dbReference type="ARBA" id="ARBA00006402"/>
    </source>
</evidence>
<comment type="subunit">
    <text evidence="15">At low DSF concentrations, interacts with RpfF.</text>
</comment>
<dbReference type="EC" id="2.7.13.3" evidence="4"/>
<dbReference type="SUPFAM" id="SSF47384">
    <property type="entry name" value="Homodimeric domain of signal transducing histidine kinase"/>
    <property type="match status" value="1"/>
</dbReference>
<gene>
    <name evidence="26" type="ORF">DSM112329_04199</name>
</gene>
<organism evidence="26">
    <name type="scientific">Paraconexibacter sp. AEG42_29</name>
    <dbReference type="NCBI Taxonomy" id="2997339"/>
    <lineage>
        <taxon>Bacteria</taxon>
        <taxon>Bacillati</taxon>
        <taxon>Actinomycetota</taxon>
        <taxon>Thermoleophilia</taxon>
        <taxon>Solirubrobacterales</taxon>
        <taxon>Paraconexibacteraceae</taxon>
        <taxon>Paraconexibacter</taxon>
    </lineage>
</organism>
<keyword evidence="9" id="KW-0547">Nucleotide-binding</keyword>
<evidence type="ECO:0000256" key="17">
    <source>
        <dbReference type="ARBA" id="ARBA00074306"/>
    </source>
</evidence>
<evidence type="ECO:0000256" key="20">
    <source>
        <dbReference type="SAM" id="MobiDB-lite"/>
    </source>
</evidence>
<dbReference type="InterPro" id="IPR005467">
    <property type="entry name" value="His_kinase_dom"/>
</dbReference>
<dbReference type="InterPro" id="IPR003661">
    <property type="entry name" value="HisK_dim/P_dom"/>
</dbReference>
<evidence type="ECO:0000256" key="12">
    <source>
        <dbReference type="ARBA" id="ARBA00022989"/>
    </source>
</evidence>
<dbReference type="SMART" id="SM00448">
    <property type="entry name" value="REC"/>
    <property type="match status" value="1"/>
</dbReference>
<dbReference type="FunFam" id="1.10.287.130:FF:000002">
    <property type="entry name" value="Two-component osmosensing histidine kinase"/>
    <property type="match status" value="1"/>
</dbReference>
<dbReference type="PANTHER" id="PTHR45339">
    <property type="entry name" value="HYBRID SIGNAL TRANSDUCTION HISTIDINE KINASE J"/>
    <property type="match status" value="1"/>
</dbReference>
<dbReference type="CDD" id="cd16922">
    <property type="entry name" value="HATPase_EvgS-ArcB-TorS-like"/>
    <property type="match status" value="1"/>
</dbReference>
<feature type="domain" description="HAMP" evidence="24">
    <location>
        <begin position="256"/>
        <end position="308"/>
    </location>
</feature>
<feature type="domain" description="Histidine kinase" evidence="22">
    <location>
        <begin position="337"/>
        <end position="558"/>
    </location>
</feature>
<evidence type="ECO:0000259" key="22">
    <source>
        <dbReference type="PROSITE" id="PS50109"/>
    </source>
</evidence>
<dbReference type="Pfam" id="PF00672">
    <property type="entry name" value="HAMP"/>
    <property type="match status" value="1"/>
</dbReference>
<dbReference type="SMART" id="SM00304">
    <property type="entry name" value="HAMP"/>
    <property type="match status" value="1"/>
</dbReference>
<dbReference type="Gene3D" id="1.20.120.160">
    <property type="entry name" value="HPT domain"/>
    <property type="match status" value="1"/>
</dbReference>
<dbReference type="Gene3D" id="3.40.50.2300">
    <property type="match status" value="1"/>
</dbReference>
<dbReference type="SUPFAM" id="SSF47226">
    <property type="entry name" value="Histidine-containing phosphotransfer domain, HPT domain"/>
    <property type="match status" value="1"/>
</dbReference>
<dbReference type="InterPro" id="IPR003594">
    <property type="entry name" value="HATPase_dom"/>
</dbReference>
<comment type="catalytic activity">
    <reaction evidence="1">
        <text>ATP + protein L-histidine = ADP + protein N-phospho-L-histidine.</text>
        <dbReference type="EC" id="2.7.13.3"/>
    </reaction>
</comment>
<keyword evidence="5" id="KW-1003">Cell membrane</keyword>
<keyword evidence="14 21" id="KW-0472">Membrane</keyword>
<sequence>MGTETEGRANRGSLRRLLAALLGALALLIAALILVASLQLHGAGRQTRAENRRTASFLVADSVRQSSNDLTNIVRLYVATGNPRFRAYYDQILAIRAGTAPRPSDYDSSFWDRVLADGDGAVRYGPRRSLVDQMRAADFAPAEFRALQDSLDASNGLAELERAVIVRVGRRVARGVGADYFAQIRPEYQRLTDRSYLASKGMIMRSIRRFVALVDARTLRDVREAQDHNQRLATGQVAILVLIVLVGVGALVILTRLVLRPLDALTAATRRIADGDYAHRAQVRSVSDLERVAASFNEMAVSIETDIGARKAAEEEAVVARQAAEHANRAKSTFLAAMSHELRTPMIGVTGMLEVLAQGDLTAAQRQMVATADSSARSLLQIVGDILDLTKIEAAKLELAPATIDVRALVGACVDTFVHTASSKGLLLSGNVDERLAPAHVADALRLRQVLGNFLSNAVKFTAVGGIEVDVRVTDDGPEAQTVEIAVSDTGIGIDPEQQARLFAEFAQAESSTSQRYGGTGLGLVIAKRLAVLMGGDVSMESARGRGTTMRLVLPLPVGDPADVEAAHDDGPVAGATTRRLPTRAEAEAEGSVVLLVEDHPVNRTVLVHQLETIGFHVDTAVDGQDGYDRCVGGAYGVVVTDLNMPRMDGFELAQAIRDHEQATGTQRVPIIALTASVMQGEPERARAAGMDDFAAKPTTIPFLGGKLRRWLPDVDWSPAPVREPARDGSATRADNDGVIDPSVLEELTGGDAGLAAEVLDEFLVTTRQDLGTLGAAIAAIALEDVRRCAHRVRGAGRAVGAQRLADVAQQLESLAALGTEDPERLPVLLSELTDALDAVAAAAAAGPG</sequence>
<evidence type="ECO:0000256" key="14">
    <source>
        <dbReference type="ARBA" id="ARBA00023136"/>
    </source>
</evidence>
<evidence type="ECO:0000256" key="11">
    <source>
        <dbReference type="ARBA" id="ARBA00022840"/>
    </source>
</evidence>
<comment type="similarity">
    <text evidence="3">In the N-terminal section; belongs to the phytochrome family.</text>
</comment>
<dbReference type="RefSeq" id="WP_354698517.1">
    <property type="nucleotide sequence ID" value="NZ_CP114014.1"/>
</dbReference>
<evidence type="ECO:0000256" key="21">
    <source>
        <dbReference type="SAM" id="Phobius"/>
    </source>
</evidence>
<feature type="domain" description="HPt" evidence="25">
    <location>
        <begin position="752"/>
        <end position="847"/>
    </location>
</feature>
<accession>A0AAU7B095</accession>
<dbReference type="SMART" id="SM00387">
    <property type="entry name" value="HATPase_c"/>
    <property type="match status" value="1"/>
</dbReference>
<dbReference type="GO" id="GO:0000155">
    <property type="term" value="F:phosphorelay sensor kinase activity"/>
    <property type="evidence" value="ECO:0007669"/>
    <property type="project" value="InterPro"/>
</dbReference>
<dbReference type="Pfam" id="PF00512">
    <property type="entry name" value="HisKA"/>
    <property type="match status" value="1"/>
</dbReference>
<evidence type="ECO:0000256" key="6">
    <source>
        <dbReference type="ARBA" id="ARBA00022553"/>
    </source>
</evidence>
<evidence type="ECO:0000313" key="26">
    <source>
        <dbReference type="EMBL" id="XAY07318.1"/>
    </source>
</evidence>
<evidence type="ECO:0000259" key="24">
    <source>
        <dbReference type="PROSITE" id="PS50885"/>
    </source>
</evidence>
<dbReference type="Pfam" id="PF01627">
    <property type="entry name" value="Hpt"/>
    <property type="match status" value="1"/>
</dbReference>
<dbReference type="PANTHER" id="PTHR45339:SF1">
    <property type="entry name" value="HYBRID SIGNAL TRANSDUCTION HISTIDINE KINASE J"/>
    <property type="match status" value="1"/>
</dbReference>
<evidence type="ECO:0000259" key="25">
    <source>
        <dbReference type="PROSITE" id="PS50894"/>
    </source>
</evidence>
<dbReference type="EMBL" id="CP114014">
    <property type="protein sequence ID" value="XAY07318.1"/>
    <property type="molecule type" value="Genomic_DNA"/>
</dbReference>
<dbReference type="InterPro" id="IPR008207">
    <property type="entry name" value="Sig_transdc_His_kin_Hpt_dom"/>
</dbReference>
<evidence type="ECO:0000256" key="2">
    <source>
        <dbReference type="ARBA" id="ARBA00004651"/>
    </source>
</evidence>
<comment type="subcellular location">
    <subcellularLocation>
        <location evidence="2">Cell membrane</location>
        <topology evidence="2">Multi-pass membrane protein</topology>
    </subcellularLocation>
</comment>
<dbReference type="CDD" id="cd17546">
    <property type="entry name" value="REC_hyHK_CKI1_RcsC-like"/>
    <property type="match status" value="1"/>
</dbReference>
<feature type="domain" description="Response regulatory" evidence="23">
    <location>
        <begin position="593"/>
        <end position="712"/>
    </location>
</feature>
<dbReference type="InterPro" id="IPR003660">
    <property type="entry name" value="HAMP_dom"/>
</dbReference>
<dbReference type="CDD" id="cd06225">
    <property type="entry name" value="HAMP"/>
    <property type="match status" value="1"/>
</dbReference>
<evidence type="ECO:0000256" key="16">
    <source>
        <dbReference type="ARBA" id="ARBA00068150"/>
    </source>
</evidence>
<proteinExistence type="inferred from homology"/>
<dbReference type="CDD" id="cd00082">
    <property type="entry name" value="HisKA"/>
    <property type="match status" value="1"/>
</dbReference>
<dbReference type="SUPFAM" id="SSF55874">
    <property type="entry name" value="ATPase domain of HSP90 chaperone/DNA topoisomerase II/histidine kinase"/>
    <property type="match status" value="1"/>
</dbReference>
<feature type="transmembrane region" description="Helical" evidence="21">
    <location>
        <begin position="237"/>
        <end position="259"/>
    </location>
</feature>
<dbReference type="PROSITE" id="PS50110">
    <property type="entry name" value="RESPONSE_REGULATORY"/>
    <property type="match status" value="1"/>
</dbReference>
<dbReference type="Gene3D" id="3.30.565.10">
    <property type="entry name" value="Histidine kinase-like ATPase, C-terminal domain"/>
    <property type="match status" value="1"/>
</dbReference>
<dbReference type="InterPro" id="IPR001789">
    <property type="entry name" value="Sig_transdc_resp-reg_receiver"/>
</dbReference>
<dbReference type="CDD" id="cd00088">
    <property type="entry name" value="HPT"/>
    <property type="match status" value="1"/>
</dbReference>
<evidence type="ECO:0000256" key="4">
    <source>
        <dbReference type="ARBA" id="ARBA00012438"/>
    </source>
</evidence>
<evidence type="ECO:0000256" key="8">
    <source>
        <dbReference type="ARBA" id="ARBA00022692"/>
    </source>
</evidence>
<feature type="region of interest" description="Disordered" evidence="20">
    <location>
        <begin position="718"/>
        <end position="738"/>
    </location>
</feature>
<dbReference type="GO" id="GO:0005886">
    <property type="term" value="C:plasma membrane"/>
    <property type="evidence" value="ECO:0007669"/>
    <property type="project" value="UniProtKB-SubCell"/>
</dbReference>
<dbReference type="PRINTS" id="PR00344">
    <property type="entry name" value="BCTRLSENSOR"/>
</dbReference>
<dbReference type="Gene3D" id="1.10.287.130">
    <property type="match status" value="1"/>
</dbReference>
<evidence type="ECO:0000256" key="1">
    <source>
        <dbReference type="ARBA" id="ARBA00000085"/>
    </source>
</evidence>
<feature type="modified residue" description="Phosphohistidine" evidence="18">
    <location>
        <position position="791"/>
    </location>
</feature>
<evidence type="ECO:0000256" key="10">
    <source>
        <dbReference type="ARBA" id="ARBA00022777"/>
    </source>
</evidence>
<dbReference type="InterPro" id="IPR011006">
    <property type="entry name" value="CheY-like_superfamily"/>
</dbReference>
<keyword evidence="6 19" id="KW-0597">Phosphoprotein</keyword>